<dbReference type="InterPro" id="IPR050858">
    <property type="entry name" value="Mal-CoA-ACP_Trans/PKS_FabD"/>
</dbReference>
<organism evidence="7 8">
    <name type="scientific">Paenibacillus cellulosilyticus</name>
    <dbReference type="NCBI Taxonomy" id="375489"/>
    <lineage>
        <taxon>Bacteria</taxon>
        <taxon>Bacillati</taxon>
        <taxon>Bacillota</taxon>
        <taxon>Bacilli</taxon>
        <taxon>Bacillales</taxon>
        <taxon>Paenibacillaceae</taxon>
        <taxon>Paenibacillus</taxon>
    </lineage>
</organism>
<dbReference type="Gene3D" id="3.30.70.250">
    <property type="entry name" value="Malonyl-CoA ACP transacylase, ACP-binding"/>
    <property type="match status" value="1"/>
</dbReference>
<dbReference type="RefSeq" id="WP_110043248.1">
    <property type="nucleotide sequence ID" value="NZ_CP054612.1"/>
</dbReference>
<dbReference type="PIRSF" id="PIRSF000446">
    <property type="entry name" value="Mct"/>
    <property type="match status" value="1"/>
</dbReference>
<dbReference type="Pfam" id="PF00698">
    <property type="entry name" value="Acyl_transf_1"/>
    <property type="match status" value="1"/>
</dbReference>
<evidence type="ECO:0000313" key="8">
    <source>
        <dbReference type="Proteomes" id="UP000246635"/>
    </source>
</evidence>
<comment type="catalytic activity">
    <reaction evidence="3 4">
        <text>holo-[ACP] + malonyl-CoA = malonyl-[ACP] + CoA</text>
        <dbReference type="Rhea" id="RHEA:41792"/>
        <dbReference type="Rhea" id="RHEA-COMP:9623"/>
        <dbReference type="Rhea" id="RHEA-COMP:9685"/>
        <dbReference type="ChEBI" id="CHEBI:57287"/>
        <dbReference type="ChEBI" id="CHEBI:57384"/>
        <dbReference type="ChEBI" id="CHEBI:64479"/>
        <dbReference type="ChEBI" id="CHEBI:78449"/>
        <dbReference type="EC" id="2.3.1.39"/>
    </reaction>
</comment>
<evidence type="ECO:0000256" key="2">
    <source>
        <dbReference type="ARBA" id="ARBA00023315"/>
    </source>
</evidence>
<dbReference type="OrthoDB" id="9805460at2"/>
<name>A0A2V2YXN3_9BACL</name>
<accession>A0A2V2YXN3</accession>
<proteinExistence type="inferred from homology"/>
<feature type="domain" description="Malonyl-CoA:ACP transacylase (MAT)" evidence="6">
    <location>
        <begin position="7"/>
        <end position="302"/>
    </location>
</feature>
<feature type="active site" evidence="5">
    <location>
        <position position="201"/>
    </location>
</feature>
<dbReference type="Gene3D" id="3.40.366.10">
    <property type="entry name" value="Malonyl-Coenzyme A Acyl Carrier Protein, domain 2"/>
    <property type="match status" value="1"/>
</dbReference>
<dbReference type="PANTHER" id="PTHR42681">
    <property type="entry name" value="MALONYL-COA-ACYL CARRIER PROTEIN TRANSACYLASE, MITOCHONDRIAL"/>
    <property type="match status" value="1"/>
</dbReference>
<reference evidence="7 8" key="1">
    <citation type="submission" date="2018-05" db="EMBL/GenBank/DDBJ databases">
        <title>Genomic Encyclopedia of Type Strains, Phase III (KMG-III): the genomes of soil and plant-associated and newly described type strains.</title>
        <authorList>
            <person name="Whitman W."/>
        </authorList>
    </citation>
    <scope>NUCLEOTIDE SEQUENCE [LARGE SCALE GENOMIC DNA]</scope>
    <source>
        <strain evidence="7 8">CECT 5696</strain>
    </source>
</reference>
<comment type="caution">
    <text evidence="7">The sequence shown here is derived from an EMBL/GenBank/DDBJ whole genome shotgun (WGS) entry which is preliminary data.</text>
</comment>
<dbReference type="InterPro" id="IPR016036">
    <property type="entry name" value="Malonyl_transacylase_ACP-bd"/>
</dbReference>
<evidence type="ECO:0000256" key="1">
    <source>
        <dbReference type="ARBA" id="ARBA00022679"/>
    </source>
</evidence>
<evidence type="ECO:0000256" key="4">
    <source>
        <dbReference type="PIRNR" id="PIRNR000446"/>
    </source>
</evidence>
<dbReference type="SUPFAM" id="SSF52151">
    <property type="entry name" value="FabD/lysophospholipase-like"/>
    <property type="match status" value="1"/>
</dbReference>
<dbReference type="AlphaFoldDB" id="A0A2V2YXN3"/>
<feature type="active site" evidence="5">
    <location>
        <position position="92"/>
    </location>
</feature>
<dbReference type="GO" id="GO:0004314">
    <property type="term" value="F:[acyl-carrier-protein] S-malonyltransferase activity"/>
    <property type="evidence" value="ECO:0007669"/>
    <property type="project" value="UniProtKB-EC"/>
</dbReference>
<gene>
    <name evidence="7" type="ORF">DFQ01_103492</name>
</gene>
<dbReference type="SMART" id="SM00827">
    <property type="entry name" value="PKS_AT"/>
    <property type="match status" value="1"/>
</dbReference>
<evidence type="ECO:0000256" key="5">
    <source>
        <dbReference type="PIRSR" id="PIRSR000446-1"/>
    </source>
</evidence>
<dbReference type="InterPro" id="IPR001227">
    <property type="entry name" value="Ac_transferase_dom_sf"/>
</dbReference>
<dbReference type="SUPFAM" id="SSF55048">
    <property type="entry name" value="Probable ACP-binding domain of malonyl-CoA ACP transacylase"/>
    <property type="match status" value="1"/>
</dbReference>
<dbReference type="GO" id="GO:0006633">
    <property type="term" value="P:fatty acid biosynthetic process"/>
    <property type="evidence" value="ECO:0007669"/>
    <property type="project" value="TreeGrafter"/>
</dbReference>
<evidence type="ECO:0000313" key="7">
    <source>
        <dbReference type="EMBL" id="PWW06588.1"/>
    </source>
</evidence>
<dbReference type="EC" id="2.3.1.39" evidence="4"/>
<evidence type="ECO:0000256" key="3">
    <source>
        <dbReference type="ARBA" id="ARBA00048462"/>
    </source>
</evidence>
<dbReference type="PANTHER" id="PTHR42681:SF1">
    <property type="entry name" value="MALONYL-COA-ACYL CARRIER PROTEIN TRANSACYLASE, MITOCHONDRIAL"/>
    <property type="match status" value="1"/>
</dbReference>
<comment type="similarity">
    <text evidence="4">Belongs to the fabD family.</text>
</comment>
<dbReference type="Proteomes" id="UP000246635">
    <property type="component" value="Unassembled WGS sequence"/>
</dbReference>
<keyword evidence="1 4" id="KW-0808">Transferase</keyword>
<protein>
    <recommendedName>
        <fullName evidence="4">Malonyl CoA-acyl carrier protein transacylase</fullName>
        <ecNumber evidence="4">2.3.1.39</ecNumber>
    </recommendedName>
</protein>
<dbReference type="InterPro" id="IPR014043">
    <property type="entry name" value="Acyl_transferase_dom"/>
</dbReference>
<dbReference type="EMBL" id="QGTQ01000003">
    <property type="protein sequence ID" value="PWW06588.1"/>
    <property type="molecule type" value="Genomic_DNA"/>
</dbReference>
<dbReference type="InterPro" id="IPR024925">
    <property type="entry name" value="Malonyl_CoA-ACP_transAc"/>
</dbReference>
<keyword evidence="8" id="KW-1185">Reference proteome</keyword>
<dbReference type="InterPro" id="IPR016035">
    <property type="entry name" value="Acyl_Trfase/lysoPLipase"/>
</dbReference>
<sequence length="311" mass="35601">MRKVVFLFPGQSSQKQGMLRELYQESSTVRQTFEEASMLTNYDFRRICFEDQQEMLRDISISAPILLTASLATFRHFMENYQATPSFMAGHSLGEYSALTCAGVFSFETALSIVIFRAKLAQSVMEEKKGVMTVIYNTPYQEIEELCRTMRRNGRKVWVSCNNSSVQCCASGTEEDIALLEKKAAKRGASYRRIVGNAPFHSPMMDNAAEPLAEFIGQCKQHPPQYPVISNWSQKPYHQSSVTGNLFHQLVHPVKWFQSMDYIKRQHTDIWIELGSGQVLSKLMKTDDYKVHSYELSGDRKLIETAFHEGR</sequence>
<evidence type="ECO:0000259" key="6">
    <source>
        <dbReference type="SMART" id="SM00827"/>
    </source>
</evidence>
<keyword evidence="2 4" id="KW-0012">Acyltransferase</keyword>